<reference evidence="2" key="2">
    <citation type="journal article" date="2007" name="Plasmid">
        <title>Characterization of a cryptic plasmid from Bacillus sphaericus strain LP1-G.</title>
        <authorList>
            <person name="Wu E."/>
            <person name="Jun L."/>
            <person name="Yuan Y."/>
            <person name="Yan J."/>
            <person name="Berry C."/>
            <person name="Yuan Z."/>
        </authorList>
    </citation>
    <scope>NUCLEOTIDE SEQUENCE</scope>
    <source>
        <plasmid evidence="2">pLG</plasmid>
    </source>
</reference>
<keyword evidence="2" id="KW-0614">Plasmid</keyword>
<dbReference type="EMBL" id="AY325804">
    <property type="protein sequence ID" value="AAP86229.1"/>
    <property type="molecule type" value="Genomic_DNA"/>
</dbReference>
<name>Q7WYL9_LYSSH</name>
<keyword evidence="1" id="KW-0812">Transmembrane</keyword>
<feature type="transmembrane region" description="Helical" evidence="1">
    <location>
        <begin position="20"/>
        <end position="45"/>
    </location>
</feature>
<sequence>MYDLENVWNFDFMWDNFFFILKVVAPFVLIIIAILAVGLLLKMVVGAVKEARK</sequence>
<dbReference type="RefSeq" id="WP_011154345.1">
    <property type="nucleotide sequence ID" value="NC_005242.1"/>
</dbReference>
<geneLocation type="plasmid" evidence="2">
    <name>pLG</name>
</geneLocation>
<reference evidence="2" key="1">
    <citation type="submission" date="2003-06" db="EMBL/GenBank/DDBJ databases">
        <title>Nucleotide sequence and replication properties of Bacillus sphaericus cryptic plasmid pLG.</title>
        <authorList>
            <person name="Liang J."/>
            <person name="Yuan Z."/>
            <person name="Yang Y."/>
            <person name="Xue J."/>
            <person name="Berry C."/>
            <person name="Cai Q."/>
        </authorList>
    </citation>
    <scope>NUCLEOTIDE SEQUENCE</scope>
    <source>
        <plasmid evidence="2">pLG</plasmid>
    </source>
</reference>
<evidence type="ECO:0000256" key="1">
    <source>
        <dbReference type="SAM" id="Phobius"/>
    </source>
</evidence>
<organism evidence="2">
    <name type="scientific">Lysinibacillus sphaericus</name>
    <name type="common">Bacillus sphaericus</name>
    <dbReference type="NCBI Taxonomy" id="1421"/>
    <lineage>
        <taxon>Bacteria</taxon>
        <taxon>Bacillati</taxon>
        <taxon>Bacillota</taxon>
        <taxon>Bacilli</taxon>
        <taxon>Bacillales</taxon>
        <taxon>Bacillaceae</taxon>
        <taxon>Lysinibacillus</taxon>
    </lineage>
</organism>
<accession>Q7WYL9</accession>
<keyword evidence="1" id="KW-0472">Membrane</keyword>
<keyword evidence="1" id="KW-1133">Transmembrane helix</keyword>
<proteinExistence type="predicted"/>
<protein>
    <submittedName>
        <fullName evidence="2">LP1G.04</fullName>
    </submittedName>
</protein>
<evidence type="ECO:0000313" key="2">
    <source>
        <dbReference type="EMBL" id="AAP86229.1"/>
    </source>
</evidence>
<dbReference type="AlphaFoldDB" id="Q7WYL9"/>